<dbReference type="KEGG" id="clup:CLUP02_18313"/>
<feature type="compositionally biased region" description="Polar residues" evidence="1">
    <location>
        <begin position="228"/>
        <end position="246"/>
    </location>
</feature>
<name>A0A9Q8SGS3_9PEZI</name>
<protein>
    <submittedName>
        <fullName evidence="2">Uncharacterized protein</fullName>
    </submittedName>
</protein>
<evidence type="ECO:0000313" key="3">
    <source>
        <dbReference type="Proteomes" id="UP000830671"/>
    </source>
</evidence>
<reference evidence="2" key="1">
    <citation type="journal article" date="2021" name="Mol. Plant Microbe Interact.">
        <title>Complete Genome Sequence of the Plant-Pathogenic Fungus Colletotrichum lupini.</title>
        <authorList>
            <person name="Baroncelli R."/>
            <person name="Pensec F."/>
            <person name="Da Lio D."/>
            <person name="Boufleur T."/>
            <person name="Vicente I."/>
            <person name="Sarrocco S."/>
            <person name="Picot A."/>
            <person name="Baraldi E."/>
            <person name="Sukno S."/>
            <person name="Thon M."/>
            <person name="Le Floch G."/>
        </authorList>
    </citation>
    <scope>NUCLEOTIDE SEQUENCE</scope>
    <source>
        <strain evidence="2">IMI 504893</strain>
    </source>
</reference>
<sequence length="303" mass="33983">MTETFDIQGISQHRKLGIGARRPETAKSCSGRYRQRERHATVWRSAGVHMFAVVAGYGSMRCIDSSKCPQHRKASKQMDMAHDLVRRGLERDPTSCECWFQLLPGYVVGGECRAPRQWAGRSKYGLQRLLASFSRAAEDEYEQELRVFQSSGVVLDTAPDGLGYSITEVLASRSAGNGTLEEKDDPCFKGKWPLLPRKQARSSFPTSTIPTGHAYCGMRVKDRPAGQNVAQPSNRTASRNVQSPQSLAWDRSSRGWPKDTAAAPVATPLTEKFPSSSQRLRPLWSWLIIFVRFVYQDLEDVKE</sequence>
<dbReference type="AlphaFoldDB" id="A0A9Q8SGS3"/>
<feature type="region of interest" description="Disordered" evidence="1">
    <location>
        <begin position="224"/>
        <end position="262"/>
    </location>
</feature>
<dbReference type="GeneID" id="73352225"/>
<keyword evidence="3" id="KW-1185">Reference proteome</keyword>
<proteinExistence type="predicted"/>
<evidence type="ECO:0000256" key="1">
    <source>
        <dbReference type="SAM" id="MobiDB-lite"/>
    </source>
</evidence>
<dbReference type="RefSeq" id="XP_049138439.1">
    <property type="nucleotide sequence ID" value="XM_049297215.1"/>
</dbReference>
<gene>
    <name evidence="2" type="ORF">CLUP02_18313</name>
</gene>
<organism evidence="2 3">
    <name type="scientific">Colletotrichum lupini</name>
    <dbReference type="NCBI Taxonomy" id="145971"/>
    <lineage>
        <taxon>Eukaryota</taxon>
        <taxon>Fungi</taxon>
        <taxon>Dikarya</taxon>
        <taxon>Ascomycota</taxon>
        <taxon>Pezizomycotina</taxon>
        <taxon>Sordariomycetes</taxon>
        <taxon>Hypocreomycetidae</taxon>
        <taxon>Glomerellales</taxon>
        <taxon>Glomerellaceae</taxon>
        <taxon>Colletotrichum</taxon>
        <taxon>Colletotrichum acutatum species complex</taxon>
    </lineage>
</organism>
<dbReference type="Proteomes" id="UP000830671">
    <property type="component" value="Chromosome 10"/>
</dbReference>
<accession>A0A9Q8SGS3</accession>
<evidence type="ECO:0000313" key="2">
    <source>
        <dbReference type="EMBL" id="UQC76798.1"/>
    </source>
</evidence>
<dbReference type="EMBL" id="CP019472">
    <property type="protein sequence ID" value="UQC76798.1"/>
    <property type="molecule type" value="Genomic_DNA"/>
</dbReference>